<organism evidence="1">
    <name type="scientific">Anguilla anguilla</name>
    <name type="common">European freshwater eel</name>
    <name type="synonym">Muraena anguilla</name>
    <dbReference type="NCBI Taxonomy" id="7936"/>
    <lineage>
        <taxon>Eukaryota</taxon>
        <taxon>Metazoa</taxon>
        <taxon>Chordata</taxon>
        <taxon>Craniata</taxon>
        <taxon>Vertebrata</taxon>
        <taxon>Euteleostomi</taxon>
        <taxon>Actinopterygii</taxon>
        <taxon>Neopterygii</taxon>
        <taxon>Teleostei</taxon>
        <taxon>Anguilliformes</taxon>
        <taxon>Anguillidae</taxon>
        <taxon>Anguilla</taxon>
    </lineage>
</organism>
<accession>A0A0E9T7W6</accession>
<reference evidence="1" key="1">
    <citation type="submission" date="2014-11" db="EMBL/GenBank/DDBJ databases">
        <authorList>
            <person name="Amaro Gonzalez C."/>
        </authorList>
    </citation>
    <scope>NUCLEOTIDE SEQUENCE</scope>
</reference>
<name>A0A0E9T7W6_ANGAN</name>
<dbReference type="EMBL" id="GBXM01059612">
    <property type="protein sequence ID" value="JAH48965.1"/>
    <property type="molecule type" value="Transcribed_RNA"/>
</dbReference>
<reference evidence="1" key="2">
    <citation type="journal article" date="2015" name="Fish Shellfish Immunol.">
        <title>Early steps in the European eel (Anguilla anguilla)-Vibrio vulnificus interaction in the gills: Role of the RtxA13 toxin.</title>
        <authorList>
            <person name="Callol A."/>
            <person name="Pajuelo D."/>
            <person name="Ebbesson L."/>
            <person name="Teles M."/>
            <person name="MacKenzie S."/>
            <person name="Amaro C."/>
        </authorList>
    </citation>
    <scope>NUCLEOTIDE SEQUENCE</scope>
</reference>
<protein>
    <submittedName>
        <fullName evidence="1">Uncharacterized protein</fullName>
    </submittedName>
</protein>
<evidence type="ECO:0000313" key="1">
    <source>
        <dbReference type="EMBL" id="JAH48965.1"/>
    </source>
</evidence>
<proteinExistence type="predicted"/>
<sequence>MVGGRGDRGPC</sequence>